<dbReference type="Proteomes" id="UP000621500">
    <property type="component" value="Unassembled WGS sequence"/>
</dbReference>
<evidence type="ECO:0000259" key="6">
    <source>
        <dbReference type="PROSITE" id="PS50893"/>
    </source>
</evidence>
<dbReference type="InterPro" id="IPR003439">
    <property type="entry name" value="ABC_transporter-like_ATP-bd"/>
</dbReference>
<evidence type="ECO:0000256" key="5">
    <source>
        <dbReference type="ARBA" id="ARBA00023251"/>
    </source>
</evidence>
<organism evidence="7 8">
    <name type="scientific">Plantactinospora mayteni</name>
    <dbReference type="NCBI Taxonomy" id="566021"/>
    <lineage>
        <taxon>Bacteria</taxon>
        <taxon>Bacillati</taxon>
        <taxon>Actinomycetota</taxon>
        <taxon>Actinomycetes</taxon>
        <taxon>Micromonosporales</taxon>
        <taxon>Micromonosporaceae</taxon>
        <taxon>Plantactinospora</taxon>
    </lineage>
</organism>
<dbReference type="EMBL" id="BONX01000069">
    <property type="protein sequence ID" value="GIH01347.1"/>
    <property type="molecule type" value="Genomic_DNA"/>
</dbReference>
<dbReference type="Gene3D" id="3.40.50.300">
    <property type="entry name" value="P-loop containing nucleotide triphosphate hydrolases"/>
    <property type="match status" value="1"/>
</dbReference>
<accession>A0ABQ4F381</accession>
<comment type="caution">
    <text evidence="7">The sequence shown here is derived from an EMBL/GenBank/DDBJ whole genome shotgun (WGS) entry which is preliminary data.</text>
</comment>
<dbReference type="InterPro" id="IPR050763">
    <property type="entry name" value="ABC_transporter_ATP-binding"/>
</dbReference>
<name>A0ABQ4F381_9ACTN</name>
<dbReference type="PANTHER" id="PTHR42711">
    <property type="entry name" value="ABC TRANSPORTER ATP-BINDING PROTEIN"/>
    <property type="match status" value="1"/>
</dbReference>
<keyword evidence="5" id="KW-0046">Antibiotic resistance</keyword>
<evidence type="ECO:0000313" key="7">
    <source>
        <dbReference type="EMBL" id="GIH01347.1"/>
    </source>
</evidence>
<evidence type="ECO:0000256" key="1">
    <source>
        <dbReference type="ARBA" id="ARBA00004202"/>
    </source>
</evidence>
<dbReference type="Pfam" id="PF00005">
    <property type="entry name" value="ABC_tran"/>
    <property type="match status" value="1"/>
</dbReference>
<dbReference type="GO" id="GO:0005524">
    <property type="term" value="F:ATP binding"/>
    <property type="evidence" value="ECO:0007669"/>
    <property type="project" value="UniProtKB-KW"/>
</dbReference>
<keyword evidence="4 7" id="KW-0067">ATP-binding</keyword>
<keyword evidence="2" id="KW-0813">Transport</keyword>
<dbReference type="InterPro" id="IPR003593">
    <property type="entry name" value="AAA+_ATPase"/>
</dbReference>
<evidence type="ECO:0000256" key="2">
    <source>
        <dbReference type="ARBA" id="ARBA00022448"/>
    </source>
</evidence>
<dbReference type="SUPFAM" id="SSF52540">
    <property type="entry name" value="P-loop containing nucleoside triphosphate hydrolases"/>
    <property type="match status" value="1"/>
</dbReference>
<evidence type="ECO:0000256" key="3">
    <source>
        <dbReference type="ARBA" id="ARBA00022741"/>
    </source>
</evidence>
<protein>
    <submittedName>
        <fullName evidence="7">ABC transporter ATP-binding protein</fullName>
    </submittedName>
</protein>
<gene>
    <name evidence="7" type="ORF">Pma05_79190</name>
</gene>
<reference evidence="7 8" key="1">
    <citation type="submission" date="2021-01" db="EMBL/GenBank/DDBJ databases">
        <title>Whole genome shotgun sequence of Plantactinospora mayteni NBRC 109088.</title>
        <authorList>
            <person name="Komaki H."/>
            <person name="Tamura T."/>
        </authorList>
    </citation>
    <scope>NUCLEOTIDE SEQUENCE [LARGE SCALE GENOMIC DNA]</scope>
    <source>
        <strain evidence="7 8">NBRC 109088</strain>
    </source>
</reference>
<dbReference type="PROSITE" id="PS50893">
    <property type="entry name" value="ABC_TRANSPORTER_2"/>
    <property type="match status" value="1"/>
</dbReference>
<dbReference type="InterPro" id="IPR027417">
    <property type="entry name" value="P-loop_NTPase"/>
</dbReference>
<feature type="domain" description="ABC transporter" evidence="6">
    <location>
        <begin position="20"/>
        <end position="245"/>
    </location>
</feature>
<dbReference type="PANTHER" id="PTHR42711:SF16">
    <property type="entry name" value="ABC TRANSPORTER ATP-BINDING PROTEIN"/>
    <property type="match status" value="1"/>
</dbReference>
<comment type="subcellular location">
    <subcellularLocation>
        <location evidence="1">Cell membrane</location>
        <topology evidence="1">Peripheral membrane protein</topology>
    </subcellularLocation>
</comment>
<dbReference type="CDD" id="cd03230">
    <property type="entry name" value="ABC_DR_subfamily_A"/>
    <property type="match status" value="1"/>
</dbReference>
<dbReference type="PROSITE" id="PS00211">
    <property type="entry name" value="ABC_TRANSPORTER_1"/>
    <property type="match status" value="1"/>
</dbReference>
<sequence length="252" mass="26942">MDRSMSVPPGAGDARLMAVIEVTDLGMRYGSTVALDGVSLRVEPGEIFGVVGSNGAGKTTLVECVAGLRTPDAGVVRVLGLDPCRGGRAVKERIGVQLQESRLPDALRVGEALQLYASFYDQPADWRVLLDQWGLTAKRGTGFGNLSGGQKQRLLIALALVGNPELALLDEVSTGLDLQARRSTWDLVRSMRDRGVTVVLVTHHMDEVERLCDRVAVMRAGRVVGVAEPHEFVARTGASTLDEAVLTLGGDR</sequence>
<dbReference type="InterPro" id="IPR017871">
    <property type="entry name" value="ABC_transporter-like_CS"/>
</dbReference>
<dbReference type="SMART" id="SM00382">
    <property type="entry name" value="AAA"/>
    <property type="match status" value="1"/>
</dbReference>
<keyword evidence="8" id="KW-1185">Reference proteome</keyword>
<proteinExistence type="predicted"/>
<evidence type="ECO:0000313" key="8">
    <source>
        <dbReference type="Proteomes" id="UP000621500"/>
    </source>
</evidence>
<evidence type="ECO:0000256" key="4">
    <source>
        <dbReference type="ARBA" id="ARBA00022840"/>
    </source>
</evidence>
<keyword evidence="3" id="KW-0547">Nucleotide-binding</keyword>